<dbReference type="GO" id="GO:0008721">
    <property type="term" value="F:D-serine ammonia-lyase activity"/>
    <property type="evidence" value="ECO:0007669"/>
    <property type="project" value="TreeGrafter"/>
</dbReference>
<dbReference type="AlphaFoldDB" id="A0A4U0YVY5"/>
<dbReference type="EMBL" id="SWAU01000253">
    <property type="protein sequence ID" value="TKA94949.1"/>
    <property type="molecule type" value="Genomic_DNA"/>
</dbReference>
<dbReference type="InterPro" id="IPR001608">
    <property type="entry name" value="Ala_racemase_N"/>
</dbReference>
<accession>A0A4U0YVY5</accession>
<proteinExistence type="predicted"/>
<reference evidence="2 3" key="1">
    <citation type="submission" date="2019-04" db="EMBL/GenBank/DDBJ databases">
        <title>Crypto-aerobic microbial life in anoxic (sulfidic) marine sediments.</title>
        <authorList>
            <person name="Bhattacharya S."/>
            <person name="Roy C."/>
            <person name="Mondal N."/>
            <person name="Sarkar J."/>
            <person name="Mandal S."/>
            <person name="Rameez M.J."/>
            <person name="Ghosh W."/>
        </authorList>
    </citation>
    <scope>NUCLEOTIDE SEQUENCE [LARGE SCALE GENOMIC DNA]</scope>
    <source>
        <strain evidence="2 3">SBBC</strain>
    </source>
</reference>
<gene>
    <name evidence="2" type="ORF">FAZ78_19450</name>
</gene>
<dbReference type="Gene3D" id="3.20.20.10">
    <property type="entry name" value="Alanine racemase"/>
    <property type="match status" value="1"/>
</dbReference>
<dbReference type="PANTHER" id="PTHR28004">
    <property type="entry name" value="ZGC:162816-RELATED"/>
    <property type="match status" value="1"/>
</dbReference>
<dbReference type="Proteomes" id="UP000306340">
    <property type="component" value="Unassembled WGS sequence"/>
</dbReference>
<name>A0A4U0YVY5_9RHOB</name>
<dbReference type="InterPro" id="IPR029066">
    <property type="entry name" value="PLP-binding_barrel"/>
</dbReference>
<dbReference type="PANTHER" id="PTHR28004:SF2">
    <property type="entry name" value="D-SERINE DEHYDRATASE"/>
    <property type="match status" value="1"/>
</dbReference>
<organism evidence="2 3">
    <name type="scientific">Cereibacter changlensis</name>
    <dbReference type="NCBI Taxonomy" id="402884"/>
    <lineage>
        <taxon>Bacteria</taxon>
        <taxon>Pseudomonadati</taxon>
        <taxon>Pseudomonadota</taxon>
        <taxon>Alphaproteobacteria</taxon>
        <taxon>Rhodobacterales</taxon>
        <taxon>Paracoccaceae</taxon>
        <taxon>Cereibacter</taxon>
    </lineage>
</organism>
<evidence type="ECO:0000259" key="1">
    <source>
        <dbReference type="Pfam" id="PF01168"/>
    </source>
</evidence>
<dbReference type="GO" id="GO:0036088">
    <property type="term" value="P:D-serine catabolic process"/>
    <property type="evidence" value="ECO:0007669"/>
    <property type="project" value="TreeGrafter"/>
</dbReference>
<feature type="domain" description="Alanine racemase N-terminal" evidence="1">
    <location>
        <begin position="32"/>
        <end position="164"/>
    </location>
</feature>
<protein>
    <submittedName>
        <fullName evidence="2">DSD1 family PLP-dependent enzyme</fullName>
    </submittedName>
</protein>
<evidence type="ECO:0000313" key="3">
    <source>
        <dbReference type="Proteomes" id="UP000306340"/>
    </source>
</evidence>
<dbReference type="Pfam" id="PF01168">
    <property type="entry name" value="Ala_racemase_N"/>
    <property type="match status" value="1"/>
</dbReference>
<dbReference type="SUPFAM" id="SSF51419">
    <property type="entry name" value="PLP-binding barrel"/>
    <property type="match status" value="1"/>
</dbReference>
<comment type="caution">
    <text evidence="2">The sequence shown here is derived from an EMBL/GenBank/DDBJ whole genome shotgun (WGS) entry which is preliminary data.</text>
</comment>
<feature type="non-terminal residue" evidence="2">
    <location>
        <position position="168"/>
    </location>
</feature>
<dbReference type="InterPro" id="IPR051466">
    <property type="entry name" value="D-amino_acid_metab_enzyme"/>
</dbReference>
<sequence length="168" mass="17793">MTAAPAAPDPGYDLPALPGMRLDEIQTPALVIDMAALERNLDRMRTFVEERGLRLRAHAKTHKSADLARLQIQTGGACGICCQKVSEAEAMVRAGITDILIANQVRDPAKLDRLARLAKRARILLCVDDPGAVPDLSAAAVRHGVTIEVLVEIECGAARCGIAPGAPA</sequence>
<evidence type="ECO:0000313" key="2">
    <source>
        <dbReference type="EMBL" id="TKA94949.1"/>
    </source>
</evidence>
<dbReference type="RefSeq" id="WP_211246188.1">
    <property type="nucleotide sequence ID" value="NZ_SWAU01000253.1"/>
</dbReference>